<dbReference type="SUPFAM" id="SSF51197">
    <property type="entry name" value="Clavaminate synthase-like"/>
    <property type="match status" value="1"/>
</dbReference>
<keyword evidence="5" id="KW-1185">Reference proteome</keyword>
<comment type="similarity">
    <text evidence="1 2">Belongs to the iron/ascorbate-dependent oxidoreductase family.</text>
</comment>
<dbReference type="PANTHER" id="PTHR47990">
    <property type="entry name" value="2-OXOGLUTARATE (2OG) AND FE(II)-DEPENDENT OXYGENASE SUPERFAMILY PROTEIN-RELATED"/>
    <property type="match status" value="1"/>
</dbReference>
<accession>A0AA40AYG5</accession>
<dbReference type="EMBL" id="JAUKUA010000002">
    <property type="protein sequence ID" value="KAK0724315.1"/>
    <property type="molecule type" value="Genomic_DNA"/>
</dbReference>
<dbReference type="GO" id="GO:0046872">
    <property type="term" value="F:metal ion binding"/>
    <property type="evidence" value="ECO:0007669"/>
    <property type="project" value="UniProtKB-KW"/>
</dbReference>
<dbReference type="GO" id="GO:0016491">
    <property type="term" value="F:oxidoreductase activity"/>
    <property type="evidence" value="ECO:0007669"/>
    <property type="project" value="UniProtKB-KW"/>
</dbReference>
<dbReference type="GO" id="GO:0044283">
    <property type="term" value="P:small molecule biosynthetic process"/>
    <property type="evidence" value="ECO:0007669"/>
    <property type="project" value="UniProtKB-ARBA"/>
</dbReference>
<evidence type="ECO:0000256" key="2">
    <source>
        <dbReference type="RuleBase" id="RU003682"/>
    </source>
</evidence>
<evidence type="ECO:0000256" key="1">
    <source>
        <dbReference type="ARBA" id="ARBA00008056"/>
    </source>
</evidence>
<sequence>MATTPQPTTQLWLSSGNGPISRTILNTPLRDAQPSEIPLISVSDITSPSLAARTAVAQQIRRAAMTNGFFYMTDHGIPADLTAAAHMAGLAFFRRPAAAKEPANTARSQYHKYTIGWKPAATLRINPFESADMRESFAWRYDPRYDPAVGAVEDVPAEVARNLRFDEDGFPWSKTRDVPELEEAVVKCWQAVLGLGRALVRSMALSLGLEEDAFDAKFTHPDAAVALNYYPSLEGGEGEGRDVSIGSHTDFQLFTILWQDEVGGLQVLDREGQWLRAKPIPGTFVVNFADYMQRITNDRYLSTVHRVQNASGKERLSMAFFFGFNLNESCGVLDTCVEPGEEKKYDEISCQEWTRRRLRAMHTKAE</sequence>
<dbReference type="Pfam" id="PF03171">
    <property type="entry name" value="2OG-FeII_Oxy"/>
    <property type="match status" value="1"/>
</dbReference>
<gene>
    <name evidence="4" type="ORF">B0H67DRAFT_567628</name>
</gene>
<keyword evidence="2" id="KW-0408">Iron</keyword>
<keyword evidence="2" id="KW-0479">Metal-binding</keyword>
<dbReference type="PRINTS" id="PR00682">
    <property type="entry name" value="IPNSYNTHASE"/>
</dbReference>
<dbReference type="InterPro" id="IPR050231">
    <property type="entry name" value="Iron_ascorbate_oxido_reductase"/>
</dbReference>
<dbReference type="InterPro" id="IPR026992">
    <property type="entry name" value="DIOX_N"/>
</dbReference>
<feature type="domain" description="Fe2OG dioxygenase" evidence="3">
    <location>
        <begin position="220"/>
        <end position="324"/>
    </location>
</feature>
<dbReference type="InterPro" id="IPR044861">
    <property type="entry name" value="IPNS-like_FE2OG_OXY"/>
</dbReference>
<dbReference type="AlphaFoldDB" id="A0AA40AYG5"/>
<evidence type="ECO:0000259" key="3">
    <source>
        <dbReference type="PROSITE" id="PS51471"/>
    </source>
</evidence>
<name>A0AA40AYG5_9PEZI</name>
<dbReference type="Pfam" id="PF14226">
    <property type="entry name" value="DIOX_N"/>
    <property type="match status" value="1"/>
</dbReference>
<keyword evidence="2" id="KW-0560">Oxidoreductase</keyword>
<protein>
    <recommendedName>
        <fullName evidence="3">Fe2OG dioxygenase domain-containing protein</fullName>
    </recommendedName>
</protein>
<organism evidence="4 5">
    <name type="scientific">Lasiosphaeris hirsuta</name>
    <dbReference type="NCBI Taxonomy" id="260670"/>
    <lineage>
        <taxon>Eukaryota</taxon>
        <taxon>Fungi</taxon>
        <taxon>Dikarya</taxon>
        <taxon>Ascomycota</taxon>
        <taxon>Pezizomycotina</taxon>
        <taxon>Sordariomycetes</taxon>
        <taxon>Sordariomycetidae</taxon>
        <taxon>Sordariales</taxon>
        <taxon>Lasiosphaeriaceae</taxon>
        <taxon>Lasiosphaeris</taxon>
    </lineage>
</organism>
<reference evidence="4" key="1">
    <citation type="submission" date="2023-06" db="EMBL/GenBank/DDBJ databases">
        <title>Genome-scale phylogeny and comparative genomics of the fungal order Sordariales.</title>
        <authorList>
            <consortium name="Lawrence Berkeley National Laboratory"/>
            <person name="Hensen N."/>
            <person name="Bonometti L."/>
            <person name="Westerberg I."/>
            <person name="Brannstrom I.O."/>
            <person name="Guillou S."/>
            <person name="Cros-Aarteil S."/>
            <person name="Calhoun S."/>
            <person name="Haridas S."/>
            <person name="Kuo A."/>
            <person name="Mondo S."/>
            <person name="Pangilinan J."/>
            <person name="Riley R."/>
            <person name="Labutti K."/>
            <person name="Andreopoulos B."/>
            <person name="Lipzen A."/>
            <person name="Chen C."/>
            <person name="Yanf M."/>
            <person name="Daum C."/>
            <person name="Ng V."/>
            <person name="Clum A."/>
            <person name="Steindorff A."/>
            <person name="Ohm R."/>
            <person name="Martin F."/>
            <person name="Silar P."/>
            <person name="Natvig D."/>
            <person name="Lalanne C."/>
            <person name="Gautier V."/>
            <person name="Ament-Velasquez S.L."/>
            <person name="Kruys A."/>
            <person name="Hutchinson M.I."/>
            <person name="Powell A.J."/>
            <person name="Barry K."/>
            <person name="Miller A.N."/>
            <person name="Grigoriev I.V."/>
            <person name="Debuchy R."/>
            <person name="Gladieux P."/>
            <person name="Thoren M.H."/>
            <person name="Johannesson H."/>
        </authorList>
    </citation>
    <scope>NUCLEOTIDE SEQUENCE</scope>
    <source>
        <strain evidence="4">SMH4607-1</strain>
    </source>
</reference>
<dbReference type="InterPro" id="IPR027443">
    <property type="entry name" value="IPNS-like_sf"/>
</dbReference>
<evidence type="ECO:0000313" key="4">
    <source>
        <dbReference type="EMBL" id="KAK0724315.1"/>
    </source>
</evidence>
<dbReference type="Proteomes" id="UP001172102">
    <property type="component" value="Unassembled WGS sequence"/>
</dbReference>
<comment type="caution">
    <text evidence="4">The sequence shown here is derived from an EMBL/GenBank/DDBJ whole genome shotgun (WGS) entry which is preliminary data.</text>
</comment>
<proteinExistence type="inferred from homology"/>
<dbReference type="PROSITE" id="PS51471">
    <property type="entry name" value="FE2OG_OXY"/>
    <property type="match status" value="1"/>
</dbReference>
<dbReference type="Gene3D" id="2.60.120.330">
    <property type="entry name" value="B-lactam Antibiotic, Isopenicillin N Synthase, Chain"/>
    <property type="match status" value="1"/>
</dbReference>
<dbReference type="InterPro" id="IPR005123">
    <property type="entry name" value="Oxoglu/Fe-dep_dioxygenase_dom"/>
</dbReference>
<evidence type="ECO:0000313" key="5">
    <source>
        <dbReference type="Proteomes" id="UP001172102"/>
    </source>
</evidence>